<evidence type="ECO:0000256" key="3">
    <source>
        <dbReference type="ARBA" id="ARBA00008281"/>
    </source>
</evidence>
<evidence type="ECO:0000256" key="4">
    <source>
        <dbReference type="ARBA" id="ARBA00022475"/>
    </source>
</evidence>
<dbReference type="NCBIfam" id="NF005826">
    <property type="entry name" value="PRK07718.1"/>
    <property type="match status" value="1"/>
</dbReference>
<dbReference type="GO" id="GO:0006935">
    <property type="term" value="P:chemotaxis"/>
    <property type="evidence" value="ECO:0007669"/>
    <property type="project" value="UniProtKB-KW"/>
</dbReference>
<keyword evidence="8 10" id="KW-1133">Transmembrane helix</keyword>
<dbReference type="PANTHER" id="PTHR35091">
    <property type="entry name" value="FLAGELLAR PROTEIN FLIL"/>
    <property type="match status" value="1"/>
</dbReference>
<keyword evidence="12" id="KW-1185">Reference proteome</keyword>
<dbReference type="GO" id="GO:0009425">
    <property type="term" value="C:bacterial-type flagellum basal body"/>
    <property type="evidence" value="ECO:0007669"/>
    <property type="project" value="InterPro"/>
</dbReference>
<keyword evidence="4 10" id="KW-1003">Cell membrane</keyword>
<evidence type="ECO:0000256" key="5">
    <source>
        <dbReference type="ARBA" id="ARBA00022500"/>
    </source>
</evidence>
<protein>
    <recommendedName>
        <fullName evidence="10">Flagellar protein FliL</fullName>
    </recommendedName>
</protein>
<dbReference type="GO" id="GO:0005886">
    <property type="term" value="C:plasma membrane"/>
    <property type="evidence" value="ECO:0007669"/>
    <property type="project" value="UniProtKB-SubCell"/>
</dbReference>
<dbReference type="EMBL" id="CP017560">
    <property type="protein sequence ID" value="AOV08260.1"/>
    <property type="molecule type" value="Genomic_DNA"/>
</dbReference>
<evidence type="ECO:0000256" key="10">
    <source>
        <dbReference type="RuleBase" id="RU364125"/>
    </source>
</evidence>
<dbReference type="AlphaFoldDB" id="A0A1D8JHR3"/>
<keyword evidence="7 10" id="KW-0283">Flagellar rotation</keyword>
<evidence type="ECO:0000256" key="2">
    <source>
        <dbReference type="ARBA" id="ARBA00004162"/>
    </source>
</evidence>
<dbReference type="Pfam" id="PF03748">
    <property type="entry name" value="FliL"/>
    <property type="match status" value="1"/>
</dbReference>
<organism evidence="11 12">
    <name type="scientific">Sporosarcina ureilytica</name>
    <dbReference type="NCBI Taxonomy" id="298596"/>
    <lineage>
        <taxon>Bacteria</taxon>
        <taxon>Bacillati</taxon>
        <taxon>Bacillota</taxon>
        <taxon>Bacilli</taxon>
        <taxon>Bacillales</taxon>
        <taxon>Caryophanaceae</taxon>
        <taxon>Sporosarcina</taxon>
    </lineage>
</organism>
<comment type="function">
    <text evidence="1 10">Controls the rotational direction of flagella during chemotaxis.</text>
</comment>
<evidence type="ECO:0000313" key="11">
    <source>
        <dbReference type="EMBL" id="AOV08260.1"/>
    </source>
</evidence>
<dbReference type="GO" id="GO:0071978">
    <property type="term" value="P:bacterial-type flagellum-dependent swarming motility"/>
    <property type="evidence" value="ECO:0007669"/>
    <property type="project" value="TreeGrafter"/>
</dbReference>
<name>A0A1D8JHR3_9BACL</name>
<keyword evidence="5 10" id="KW-0145">Chemotaxis</keyword>
<evidence type="ECO:0000256" key="7">
    <source>
        <dbReference type="ARBA" id="ARBA00022779"/>
    </source>
</evidence>
<dbReference type="KEGG" id="surl:BI350_12450"/>
<gene>
    <name evidence="11" type="ORF">BI350_12450</name>
</gene>
<dbReference type="Proteomes" id="UP000185746">
    <property type="component" value="Chromosome"/>
</dbReference>
<evidence type="ECO:0000256" key="8">
    <source>
        <dbReference type="ARBA" id="ARBA00022989"/>
    </source>
</evidence>
<proteinExistence type="inferred from homology"/>
<accession>A0A1D8JHR3</accession>
<comment type="subcellular location">
    <subcellularLocation>
        <location evidence="2">Cell membrane</location>
        <topology evidence="2">Single-pass membrane protein</topology>
    </subcellularLocation>
</comment>
<keyword evidence="11" id="KW-0966">Cell projection</keyword>
<evidence type="ECO:0000256" key="1">
    <source>
        <dbReference type="ARBA" id="ARBA00002254"/>
    </source>
</evidence>
<evidence type="ECO:0000256" key="6">
    <source>
        <dbReference type="ARBA" id="ARBA00022692"/>
    </source>
</evidence>
<sequence>MSGGKKKLKNKFLTITLIILVTITLVAVIILALAWQLNKNGDSDKDTGTGTTIDEIIESSVDIPEITTNLAGRQFIRISLKIQTNSKQAAEELEKREFQVKNIVIHELSEITREELEGKTGKQAFESTIQSLLNPLIQSGEIERVYIVSNIIQ</sequence>
<reference evidence="11 12" key="1">
    <citation type="submission" date="2016-09" db="EMBL/GenBank/DDBJ databases">
        <title>Complete genome sequence of the Lysinibacillus sphaericus LMG 22257, a specie of Bacillus with ureolytic activity that can effectively biodeposit calcium carbonate.</title>
        <authorList>
            <person name="Yan W."/>
        </authorList>
    </citation>
    <scope>NUCLEOTIDE SEQUENCE [LARGE SCALE GENOMIC DNA]</scope>
    <source>
        <strain evidence="11 12">LMG 22257</strain>
    </source>
</reference>
<keyword evidence="9 10" id="KW-0472">Membrane</keyword>
<dbReference type="PANTHER" id="PTHR35091:SF2">
    <property type="entry name" value="FLAGELLAR PROTEIN FLIL"/>
    <property type="match status" value="1"/>
</dbReference>
<evidence type="ECO:0000256" key="9">
    <source>
        <dbReference type="ARBA" id="ARBA00023136"/>
    </source>
</evidence>
<evidence type="ECO:0000313" key="12">
    <source>
        <dbReference type="Proteomes" id="UP000185746"/>
    </source>
</evidence>
<keyword evidence="11" id="KW-0969">Cilium</keyword>
<feature type="transmembrane region" description="Helical" evidence="10">
    <location>
        <begin position="12"/>
        <end position="35"/>
    </location>
</feature>
<dbReference type="InterPro" id="IPR005503">
    <property type="entry name" value="FliL"/>
</dbReference>
<comment type="similarity">
    <text evidence="3 10">Belongs to the FliL family.</text>
</comment>
<keyword evidence="6 10" id="KW-0812">Transmembrane</keyword>
<keyword evidence="11" id="KW-0282">Flagellum</keyword>